<dbReference type="Gene3D" id="2.60.40.1910">
    <property type="match status" value="1"/>
</dbReference>
<feature type="domain" description="ERAP1-like C-terminal" evidence="23">
    <location>
        <begin position="584"/>
        <end position="894"/>
    </location>
</feature>
<feature type="domain" description="Peptidase M1 membrane alanine aminopeptidase" evidence="22">
    <location>
        <begin position="279"/>
        <end position="505"/>
    </location>
</feature>
<dbReference type="PANTHER" id="PTHR11533">
    <property type="entry name" value="PROTEASE M1 ZINC METALLOPROTEASE"/>
    <property type="match status" value="1"/>
</dbReference>
<dbReference type="SUPFAM" id="SSF55486">
    <property type="entry name" value="Metalloproteases ('zincins'), catalytic domain"/>
    <property type="match status" value="1"/>
</dbReference>
<dbReference type="Pfam" id="PF17900">
    <property type="entry name" value="Peptidase_M1_N"/>
    <property type="match status" value="1"/>
</dbReference>
<evidence type="ECO:0000256" key="8">
    <source>
        <dbReference type="ARBA" id="ARBA00022723"/>
    </source>
</evidence>
<evidence type="ECO:0000256" key="14">
    <source>
        <dbReference type="ARBA" id="ARBA00023049"/>
    </source>
</evidence>
<keyword evidence="6 21" id="KW-0645">Protease</keyword>
<dbReference type="AlphaFoldDB" id="A0AAJ7RRM2"/>
<dbReference type="GO" id="GO:0008270">
    <property type="term" value="F:zinc ion binding"/>
    <property type="evidence" value="ECO:0007669"/>
    <property type="project" value="UniProtKB-UniRule"/>
</dbReference>
<comment type="similarity">
    <text evidence="3 21">Belongs to the peptidase M1 family.</text>
</comment>
<keyword evidence="4" id="KW-1003">Cell membrane</keyword>
<dbReference type="InterPro" id="IPR014782">
    <property type="entry name" value="Peptidase_M1_dom"/>
</dbReference>
<keyword evidence="13" id="KW-1133">Transmembrane helix</keyword>
<keyword evidence="5" id="KW-0336">GPI-anchor</keyword>
<dbReference type="InterPro" id="IPR024571">
    <property type="entry name" value="ERAP1-like_C_dom"/>
</dbReference>
<dbReference type="GO" id="GO:0098552">
    <property type="term" value="C:side of membrane"/>
    <property type="evidence" value="ECO:0007669"/>
    <property type="project" value="UniProtKB-KW"/>
</dbReference>
<comment type="cofactor">
    <cofactor evidence="19 21">
        <name>Zn(2+)</name>
        <dbReference type="ChEBI" id="CHEBI:29105"/>
    </cofactor>
    <text evidence="19 21">Binds 1 zinc ion per subunit.</text>
</comment>
<proteinExistence type="inferred from homology"/>
<evidence type="ECO:0000256" key="15">
    <source>
        <dbReference type="ARBA" id="ARBA00023136"/>
    </source>
</evidence>
<evidence type="ECO:0000313" key="26">
    <source>
        <dbReference type="RefSeq" id="XP_024945317.1"/>
    </source>
</evidence>
<evidence type="ECO:0000256" key="3">
    <source>
        <dbReference type="ARBA" id="ARBA00010136"/>
    </source>
</evidence>
<feature type="binding site" evidence="19">
    <location>
        <position position="351"/>
    </location>
    <ligand>
        <name>Zn(2+)</name>
        <dbReference type="ChEBI" id="CHEBI:29105"/>
        <note>catalytic</note>
    </ligand>
</feature>
<keyword evidence="8 19" id="KW-0479">Metal-binding</keyword>
<dbReference type="Pfam" id="PF01433">
    <property type="entry name" value="Peptidase_M1"/>
    <property type="match status" value="1"/>
</dbReference>
<accession>A0AAJ7RRM2</accession>
<dbReference type="GO" id="GO:0006508">
    <property type="term" value="P:proteolysis"/>
    <property type="evidence" value="ECO:0007669"/>
    <property type="project" value="UniProtKB-KW"/>
</dbReference>
<evidence type="ECO:0000256" key="18">
    <source>
        <dbReference type="PIRSR" id="PIRSR634016-1"/>
    </source>
</evidence>
<dbReference type="Gene3D" id="1.10.390.10">
    <property type="entry name" value="Neutral Protease Domain 2"/>
    <property type="match status" value="1"/>
</dbReference>
<dbReference type="KEGG" id="ccin:112495021"/>
<evidence type="ECO:0000256" key="9">
    <source>
        <dbReference type="ARBA" id="ARBA00022729"/>
    </source>
</evidence>
<dbReference type="InterPro" id="IPR050344">
    <property type="entry name" value="Peptidase_M1_aminopeptidases"/>
</dbReference>
<keyword evidence="16" id="KW-0325">Glycoprotein</keyword>
<dbReference type="InterPro" id="IPR045357">
    <property type="entry name" value="Aminopeptidase_N-like_N"/>
</dbReference>
<feature type="site" description="Transition state stabilizer" evidence="20">
    <location>
        <position position="438"/>
    </location>
</feature>
<keyword evidence="10 21" id="KW-0378">Hydrolase</keyword>
<keyword evidence="12" id="KW-0735">Signal-anchor</keyword>
<evidence type="ECO:0000256" key="10">
    <source>
        <dbReference type="ARBA" id="ARBA00022801"/>
    </source>
</evidence>
<dbReference type="FunFam" id="2.60.40.1730:FF:000012">
    <property type="entry name" value="Aminopeptidase N"/>
    <property type="match status" value="1"/>
</dbReference>
<keyword evidence="14 21" id="KW-0482">Metalloprotease</keyword>
<dbReference type="EC" id="3.4.11.-" evidence="21"/>
<organism evidence="25 26">
    <name type="scientific">Cephus cinctus</name>
    <name type="common">Wheat stem sawfly</name>
    <dbReference type="NCBI Taxonomy" id="211228"/>
    <lineage>
        <taxon>Eukaryota</taxon>
        <taxon>Metazoa</taxon>
        <taxon>Ecdysozoa</taxon>
        <taxon>Arthropoda</taxon>
        <taxon>Hexapoda</taxon>
        <taxon>Insecta</taxon>
        <taxon>Pterygota</taxon>
        <taxon>Neoptera</taxon>
        <taxon>Endopterygota</taxon>
        <taxon>Hymenoptera</taxon>
        <taxon>Cephoidea</taxon>
        <taxon>Cephidae</taxon>
        <taxon>Cephus</taxon>
    </lineage>
</organism>
<dbReference type="CDD" id="cd09601">
    <property type="entry name" value="M1_APN-Q_like"/>
    <property type="match status" value="1"/>
</dbReference>
<dbReference type="SUPFAM" id="SSF63737">
    <property type="entry name" value="Leukotriene A4 hydrolase N-terminal domain"/>
    <property type="match status" value="1"/>
</dbReference>
<keyword evidence="21" id="KW-0031">Aminopeptidase</keyword>
<feature type="active site" description="Proton acceptor" evidence="18">
    <location>
        <position position="352"/>
    </location>
</feature>
<keyword evidence="11 19" id="KW-0862">Zinc</keyword>
<dbReference type="FunFam" id="2.60.40.1910:FF:000008">
    <property type="entry name" value="Aminopeptidase"/>
    <property type="match status" value="1"/>
</dbReference>
<evidence type="ECO:0000313" key="25">
    <source>
        <dbReference type="Proteomes" id="UP000694920"/>
    </source>
</evidence>
<dbReference type="PRINTS" id="PR00756">
    <property type="entry name" value="ALADIPTASE"/>
</dbReference>
<evidence type="ECO:0000256" key="7">
    <source>
        <dbReference type="ARBA" id="ARBA00022692"/>
    </source>
</evidence>
<reference evidence="26" key="1">
    <citation type="submission" date="2025-08" db="UniProtKB">
        <authorList>
            <consortium name="RefSeq"/>
        </authorList>
    </citation>
    <scope>IDENTIFICATION</scope>
</reference>
<evidence type="ECO:0000256" key="21">
    <source>
        <dbReference type="RuleBase" id="RU364040"/>
    </source>
</evidence>
<keyword evidence="9" id="KW-0732">Signal</keyword>
<dbReference type="GO" id="GO:0005615">
    <property type="term" value="C:extracellular space"/>
    <property type="evidence" value="ECO:0007669"/>
    <property type="project" value="TreeGrafter"/>
</dbReference>
<keyword evidence="7" id="KW-0812">Transmembrane</keyword>
<dbReference type="PANTHER" id="PTHR11533:SF290">
    <property type="entry name" value="AMINOPEPTIDASE"/>
    <property type="match status" value="1"/>
</dbReference>
<sequence length="924" mass="105428">MKLFQKAGPRKSLIMKIILITTLLLTAITTASLLDGRTAIVDNATTTNYRLPNNSLPISYSIRLIPYIIVDNFTFDGESTIELEVLKSSSSITLHILNLTIDETATSLVSSGNKNHKIASHTYDTKKQFLILKFATHLPTGNYTLYLKYVGNLPSNILEGFYRSSYTNDNGQTVWLATTQFAPTAARRAFPCWDEPALKATFTISIKHDVNYTALSNMPVANQSAIDKTDNKLWTTFKTTPIMSTYLVAFVVSDYGYVSNGNERFRVWSRKNALRGASYALTQGESELKHLEKYTSIPFALPKMDEISIPDFFFGAMENWGLVTYRESEMLYEDGVNSTFTKQNVAKIISHEITHQWFGNLVSPSWWKYLWLKEGFATYFEFYITDQVEKNWHLMDQFIVRSLQENTLIADSSDTTHPLNQDASTPEEIKALLDTITYQKGAAVIHMMSNFLTPPIFRAGLTRYLNNNAYKAVTSDDLWSALQEVSDEYEILPPEICLKKVMDTWVEQPGFPLITVTRDYKTGKANISQERYFQSGASGDGTRWWVPISYTTQSDLNFSSTSPREWIPQAKNNIVLNGFKPTDWTIFNIKESGYYRVNYDKKNWKLITSYLDSDDYVNIHPLNRAQIIDDSGNLALANRINFSIFLDISVYIRRDIDYVPWRSMLTVSSYLYQKLANTRSFSLFKRFFVESSEKSIAAVGYIQHDNDEHLVKFQRINIITFACLYGSAECRSNATAILAAYLEDPIANPISPDLRDWVFSSGIKNANATVWNMVLDLYAKSPSLTVINYLGLSEDEEILTNYMKLATTDNSTILKEHASDAFASIYDGSGDNINFALDYLIDNFDKLYEFWDQPTDEMIRHVSAFGNLLTTREQLTKLKALVEKHSDVFGSDGQTAIANAESNVKWTDTYEPVFYEWFTNFYKL</sequence>
<evidence type="ECO:0000256" key="11">
    <source>
        <dbReference type="ARBA" id="ARBA00022833"/>
    </source>
</evidence>
<dbReference type="FunFam" id="1.10.390.10:FF:000016">
    <property type="entry name" value="Glutamyl aminopeptidase"/>
    <property type="match status" value="1"/>
</dbReference>
<dbReference type="GO" id="GO:0070006">
    <property type="term" value="F:metalloaminopeptidase activity"/>
    <property type="evidence" value="ECO:0007669"/>
    <property type="project" value="TreeGrafter"/>
</dbReference>
<keyword evidence="25" id="KW-1185">Reference proteome</keyword>
<feature type="domain" description="Aminopeptidase N-like N-terminal" evidence="24">
    <location>
        <begin position="57"/>
        <end position="247"/>
    </location>
</feature>
<dbReference type="InterPro" id="IPR001930">
    <property type="entry name" value="Peptidase_M1"/>
</dbReference>
<evidence type="ECO:0000256" key="5">
    <source>
        <dbReference type="ARBA" id="ARBA00022622"/>
    </source>
</evidence>
<dbReference type="Proteomes" id="UP000694920">
    <property type="component" value="Unplaced"/>
</dbReference>
<keyword evidence="15" id="KW-0472">Membrane</keyword>
<evidence type="ECO:0000259" key="24">
    <source>
        <dbReference type="Pfam" id="PF17900"/>
    </source>
</evidence>
<feature type="binding site" evidence="19">
    <location>
        <position position="374"/>
    </location>
    <ligand>
        <name>Zn(2+)</name>
        <dbReference type="ChEBI" id="CHEBI:29105"/>
        <note>catalytic</note>
    </ligand>
</feature>
<evidence type="ECO:0000256" key="19">
    <source>
        <dbReference type="PIRSR" id="PIRSR634016-3"/>
    </source>
</evidence>
<gene>
    <name evidence="26" type="primary">LOC112495021</name>
</gene>
<evidence type="ECO:0000256" key="17">
    <source>
        <dbReference type="ARBA" id="ARBA00023288"/>
    </source>
</evidence>
<evidence type="ECO:0000256" key="12">
    <source>
        <dbReference type="ARBA" id="ARBA00022968"/>
    </source>
</evidence>
<dbReference type="GO" id="GO:0005737">
    <property type="term" value="C:cytoplasm"/>
    <property type="evidence" value="ECO:0007669"/>
    <property type="project" value="TreeGrafter"/>
</dbReference>
<evidence type="ECO:0000259" key="23">
    <source>
        <dbReference type="Pfam" id="PF11838"/>
    </source>
</evidence>
<name>A0AAJ7RRM2_CEPCN</name>
<dbReference type="GeneID" id="112495021"/>
<evidence type="ECO:0000256" key="13">
    <source>
        <dbReference type="ARBA" id="ARBA00022989"/>
    </source>
</evidence>
<dbReference type="GO" id="GO:0042277">
    <property type="term" value="F:peptide binding"/>
    <property type="evidence" value="ECO:0007669"/>
    <property type="project" value="TreeGrafter"/>
</dbReference>
<evidence type="ECO:0000256" key="20">
    <source>
        <dbReference type="PIRSR" id="PIRSR634016-4"/>
    </source>
</evidence>
<evidence type="ECO:0000256" key="4">
    <source>
        <dbReference type="ARBA" id="ARBA00022475"/>
    </source>
</evidence>
<dbReference type="Pfam" id="PF11838">
    <property type="entry name" value="ERAP1_C"/>
    <property type="match status" value="1"/>
</dbReference>
<keyword evidence="17" id="KW-0449">Lipoprotein</keyword>
<protein>
    <recommendedName>
        <fullName evidence="21">Aminopeptidase</fullName>
        <ecNumber evidence="21">3.4.11.-</ecNumber>
    </recommendedName>
</protein>
<evidence type="ECO:0000256" key="6">
    <source>
        <dbReference type="ARBA" id="ARBA00022670"/>
    </source>
</evidence>
<dbReference type="Gene3D" id="2.60.40.1730">
    <property type="entry name" value="tricorn interacting facor f3 domain"/>
    <property type="match status" value="1"/>
</dbReference>
<dbReference type="Gene3D" id="1.25.50.20">
    <property type="match status" value="1"/>
</dbReference>
<dbReference type="RefSeq" id="XP_024945317.1">
    <property type="nucleotide sequence ID" value="XM_025089549.1"/>
</dbReference>
<dbReference type="InterPro" id="IPR042097">
    <property type="entry name" value="Aminopeptidase_N-like_N_sf"/>
</dbReference>
<comment type="subcellular location">
    <subcellularLocation>
        <location evidence="2">Cell membrane</location>
        <topology evidence="2">Lipid-anchor</topology>
        <topology evidence="2">GPI-anchor</topology>
    </subcellularLocation>
    <subcellularLocation>
        <location evidence="1">Membrane</location>
        <topology evidence="1">Single-pass type II membrane protein</topology>
    </subcellularLocation>
</comment>
<dbReference type="GO" id="GO:0005886">
    <property type="term" value="C:plasma membrane"/>
    <property type="evidence" value="ECO:0007669"/>
    <property type="project" value="UniProtKB-SubCell"/>
</dbReference>
<feature type="binding site" evidence="19">
    <location>
        <position position="355"/>
    </location>
    <ligand>
        <name>Zn(2+)</name>
        <dbReference type="ChEBI" id="CHEBI:29105"/>
        <note>catalytic</note>
    </ligand>
</feature>
<dbReference type="InterPro" id="IPR034016">
    <property type="entry name" value="M1_APN-typ"/>
</dbReference>
<evidence type="ECO:0000259" key="22">
    <source>
        <dbReference type="Pfam" id="PF01433"/>
    </source>
</evidence>
<evidence type="ECO:0000256" key="16">
    <source>
        <dbReference type="ARBA" id="ARBA00023180"/>
    </source>
</evidence>
<evidence type="ECO:0000256" key="2">
    <source>
        <dbReference type="ARBA" id="ARBA00004609"/>
    </source>
</evidence>
<dbReference type="GO" id="GO:0043171">
    <property type="term" value="P:peptide catabolic process"/>
    <property type="evidence" value="ECO:0007669"/>
    <property type="project" value="TreeGrafter"/>
</dbReference>
<evidence type="ECO:0000256" key="1">
    <source>
        <dbReference type="ARBA" id="ARBA00004606"/>
    </source>
</evidence>
<dbReference type="InterPro" id="IPR027268">
    <property type="entry name" value="Peptidase_M4/M1_CTD_sf"/>
</dbReference>